<dbReference type="AlphaFoldDB" id="A0A7G2CK63"/>
<keyword evidence="3" id="KW-1185">Reference proteome</keyword>
<evidence type="ECO:0000256" key="1">
    <source>
        <dbReference type="SAM" id="MobiDB-lite"/>
    </source>
</evidence>
<accession>A0A7G2CK63</accession>
<name>A0A7G2CK63_9TRYP</name>
<feature type="region of interest" description="Disordered" evidence="1">
    <location>
        <begin position="38"/>
        <end position="109"/>
    </location>
</feature>
<proteinExistence type="predicted"/>
<dbReference type="EMBL" id="LR877160">
    <property type="protein sequence ID" value="CAD2220270.1"/>
    <property type="molecule type" value="Genomic_DNA"/>
</dbReference>
<evidence type="ECO:0000313" key="2">
    <source>
        <dbReference type="EMBL" id="CAD2220270.1"/>
    </source>
</evidence>
<protein>
    <recommendedName>
        <fullName evidence="4">CBS domain-containing protein</fullName>
    </recommendedName>
</protein>
<evidence type="ECO:0000313" key="3">
    <source>
        <dbReference type="Proteomes" id="UP000515908"/>
    </source>
</evidence>
<dbReference type="VEuPathDB" id="TriTrypDB:ADEAN_000778500"/>
<dbReference type="Proteomes" id="UP000515908">
    <property type="component" value="Chromosome 16"/>
</dbReference>
<sequence length="109" mass="11542">MGLRHMVVVDGEEARGMITRKDLLTPSLLCRLEELQEQLASARNSEAEEESGRGESAVVGMTPPVNETAAPSGVGNENSAKEGETAPPPAEAPAAGVQQNDELLDDLFR</sequence>
<organism evidence="2 3">
    <name type="scientific">Angomonas deanei</name>
    <dbReference type="NCBI Taxonomy" id="59799"/>
    <lineage>
        <taxon>Eukaryota</taxon>
        <taxon>Discoba</taxon>
        <taxon>Euglenozoa</taxon>
        <taxon>Kinetoplastea</taxon>
        <taxon>Metakinetoplastina</taxon>
        <taxon>Trypanosomatida</taxon>
        <taxon>Trypanosomatidae</taxon>
        <taxon>Strigomonadinae</taxon>
        <taxon>Angomonas</taxon>
    </lineage>
</organism>
<reference evidence="2 3" key="1">
    <citation type="submission" date="2020-08" db="EMBL/GenBank/DDBJ databases">
        <authorList>
            <person name="Newling K."/>
            <person name="Davey J."/>
            <person name="Forrester S."/>
        </authorList>
    </citation>
    <scope>NUCLEOTIDE SEQUENCE [LARGE SCALE GENOMIC DNA]</scope>
    <source>
        <strain evidence="3">Crithidia deanei Carvalho (ATCC PRA-265)</strain>
    </source>
</reference>
<evidence type="ECO:0008006" key="4">
    <source>
        <dbReference type="Google" id="ProtNLM"/>
    </source>
</evidence>
<gene>
    <name evidence="2" type="ORF">ADEAN_000778500</name>
</gene>